<dbReference type="AlphaFoldDB" id="A0A5S3PU84"/>
<accession>A0A5S3PU84</accession>
<dbReference type="RefSeq" id="WP_138658512.1">
    <property type="nucleotide sequence ID" value="NZ_VATY01000002.1"/>
</dbReference>
<feature type="transmembrane region" description="Helical" evidence="1">
    <location>
        <begin position="69"/>
        <end position="87"/>
    </location>
</feature>
<name>A0A5S3PU84_9FLAO</name>
<dbReference type="EMBL" id="VATY01000002">
    <property type="protein sequence ID" value="TMM57493.1"/>
    <property type="molecule type" value="Genomic_DNA"/>
</dbReference>
<organism evidence="2 3">
    <name type="scientific">Maribacter algarum</name>
    <name type="common">ex Zhang et al. 2020</name>
    <dbReference type="NCBI Taxonomy" id="2578118"/>
    <lineage>
        <taxon>Bacteria</taxon>
        <taxon>Pseudomonadati</taxon>
        <taxon>Bacteroidota</taxon>
        <taxon>Flavobacteriia</taxon>
        <taxon>Flavobacteriales</taxon>
        <taxon>Flavobacteriaceae</taxon>
        <taxon>Maribacter</taxon>
    </lineage>
</organism>
<keyword evidence="3" id="KW-1185">Reference proteome</keyword>
<evidence type="ECO:0000256" key="1">
    <source>
        <dbReference type="SAM" id="Phobius"/>
    </source>
</evidence>
<dbReference type="OrthoDB" id="1451343at2"/>
<dbReference type="Proteomes" id="UP000310314">
    <property type="component" value="Unassembled WGS sequence"/>
</dbReference>
<gene>
    <name evidence="2" type="ORF">FEE95_13505</name>
</gene>
<sequence>MGYAGQPMLVVKANRALLRKRSTFKEVKDMYLDSTDKTELEFKEISPEKLAQIKVDIRRKAKEDAWKDAGIHLLCTMVVLYGLYWIFYI</sequence>
<evidence type="ECO:0000313" key="3">
    <source>
        <dbReference type="Proteomes" id="UP000310314"/>
    </source>
</evidence>
<protein>
    <submittedName>
        <fullName evidence="2">Uncharacterized protein</fullName>
    </submittedName>
</protein>
<proteinExistence type="predicted"/>
<keyword evidence="1" id="KW-1133">Transmembrane helix</keyword>
<evidence type="ECO:0000313" key="2">
    <source>
        <dbReference type="EMBL" id="TMM57493.1"/>
    </source>
</evidence>
<keyword evidence="1" id="KW-0472">Membrane</keyword>
<keyword evidence="1" id="KW-0812">Transmembrane</keyword>
<comment type="caution">
    <text evidence="2">The sequence shown here is derived from an EMBL/GenBank/DDBJ whole genome shotgun (WGS) entry which is preliminary data.</text>
</comment>
<reference evidence="2 3" key="1">
    <citation type="submission" date="2019-05" db="EMBL/GenBank/DDBJ databases">
        <authorList>
            <person name="Zhang J.-Y."/>
            <person name="Feg X."/>
            <person name="Du Z.-J."/>
        </authorList>
    </citation>
    <scope>NUCLEOTIDE SEQUENCE [LARGE SCALE GENOMIC DNA]</scope>
    <source>
        <strain evidence="2 3">RZ26</strain>
    </source>
</reference>